<evidence type="ECO:0000313" key="4">
    <source>
        <dbReference type="Proteomes" id="UP000234474"/>
    </source>
</evidence>
<gene>
    <name evidence="3" type="ORF">P174DRAFT_441489</name>
</gene>
<feature type="region of interest" description="Disordered" evidence="1">
    <location>
        <begin position="1"/>
        <end position="34"/>
    </location>
</feature>
<feature type="transmembrane region" description="Helical" evidence="2">
    <location>
        <begin position="349"/>
        <end position="372"/>
    </location>
</feature>
<dbReference type="Proteomes" id="UP000234474">
    <property type="component" value="Unassembled WGS sequence"/>
</dbReference>
<comment type="caution">
    <text evidence="3">The sequence shown here is derived from an EMBL/GenBank/DDBJ whole genome shotgun (WGS) entry which is preliminary data.</text>
</comment>
<evidence type="ECO:0000256" key="2">
    <source>
        <dbReference type="SAM" id="Phobius"/>
    </source>
</evidence>
<keyword evidence="2" id="KW-0472">Membrane</keyword>
<dbReference type="AlphaFoldDB" id="A0A2I1C9B0"/>
<dbReference type="RefSeq" id="XP_024682798.1">
    <property type="nucleotide sequence ID" value="XM_024827325.1"/>
</dbReference>
<sequence>MVRSTNSVKRQSRLTLDPAKSPTSAMKGLKLSGQKTSRSQALVCQFCQLPTRPIARQVPFARYYSFSTTTSSRAQSRQLRPKKDSRSPWITNRLTPSRLVSTSSNTPSSFDPEASLRQVSHESSELLKLDSVPSNESVVKILQKCEQIAEALVSREQDKVEKSPSAGEEGSAISSLLDLEEKNASKKHFKSIRDAQPRLAESLSQIATGLLKDEKVFISPEAMACYTKIQTLLKKADHFPEMFYLYAHKPVPEENSSPVKYHKANPKSVNSAIPTELANMALDIAIEQRNLPLVLAIIDNTFCAPAFHRAKLFKKAAVPLGGLAATPAACYAIASWASSLQNTMDPSTATGIAFAATLAYVGGTSSIGLLAITSANDQMERVVWQSGVPLRHRWLREEERAALDRVAVAWGFKDIYMRGEEEGEEWDSLREFIGMRGMILDKTDLMPGMQ</sequence>
<keyword evidence="2" id="KW-1133">Transmembrane helix</keyword>
<reference evidence="4" key="1">
    <citation type="journal article" date="2018" name="Proc. Natl. Acad. Sci. U.S.A.">
        <title>Linking secondary metabolites to gene clusters through genome sequencing of six diverse Aspergillus species.</title>
        <authorList>
            <person name="Kaerboelling I."/>
            <person name="Vesth T.C."/>
            <person name="Frisvad J.C."/>
            <person name="Nybo J.L."/>
            <person name="Theobald S."/>
            <person name="Kuo A."/>
            <person name="Bowyer P."/>
            <person name="Matsuda Y."/>
            <person name="Mondo S."/>
            <person name="Lyhne E.K."/>
            <person name="Kogle M.E."/>
            <person name="Clum A."/>
            <person name="Lipzen A."/>
            <person name="Salamov A."/>
            <person name="Ngan C.Y."/>
            <person name="Daum C."/>
            <person name="Chiniquy J."/>
            <person name="Barry K."/>
            <person name="LaButti K."/>
            <person name="Haridas S."/>
            <person name="Simmons B.A."/>
            <person name="Magnuson J.K."/>
            <person name="Mortensen U.H."/>
            <person name="Larsen T.O."/>
            <person name="Grigoriev I.V."/>
            <person name="Baker S.E."/>
            <person name="Andersen M.R."/>
        </authorList>
    </citation>
    <scope>NUCLEOTIDE SEQUENCE [LARGE SCALE GENOMIC DNA]</scope>
    <source>
        <strain evidence="4">IBT 16806</strain>
    </source>
</reference>
<evidence type="ECO:0000313" key="3">
    <source>
        <dbReference type="EMBL" id="PKX94203.1"/>
    </source>
</evidence>
<keyword evidence="4" id="KW-1185">Reference proteome</keyword>
<dbReference type="OrthoDB" id="5360701at2759"/>
<feature type="non-terminal residue" evidence="3">
    <location>
        <position position="1"/>
    </location>
</feature>
<dbReference type="EMBL" id="MSZS01000004">
    <property type="protein sequence ID" value="PKX94203.1"/>
    <property type="molecule type" value="Genomic_DNA"/>
</dbReference>
<feature type="compositionally biased region" description="Polar residues" evidence="1">
    <location>
        <begin position="88"/>
        <end position="109"/>
    </location>
</feature>
<accession>A0A2I1C9B0</accession>
<name>A0A2I1C9B0_ASPN1</name>
<dbReference type="OMA" id="FCAPAFH"/>
<evidence type="ECO:0000256" key="1">
    <source>
        <dbReference type="SAM" id="MobiDB-lite"/>
    </source>
</evidence>
<keyword evidence="2" id="KW-0812">Transmembrane</keyword>
<feature type="region of interest" description="Disordered" evidence="1">
    <location>
        <begin position="71"/>
        <end position="117"/>
    </location>
</feature>
<feature type="transmembrane region" description="Helical" evidence="2">
    <location>
        <begin position="316"/>
        <end position="337"/>
    </location>
</feature>
<dbReference type="VEuPathDB" id="FungiDB:P174DRAFT_441489"/>
<proteinExistence type="predicted"/>
<dbReference type="GeneID" id="36534650"/>
<organism evidence="3 4">
    <name type="scientific">Aspergillus novofumigatus (strain IBT 16806)</name>
    <dbReference type="NCBI Taxonomy" id="1392255"/>
    <lineage>
        <taxon>Eukaryota</taxon>
        <taxon>Fungi</taxon>
        <taxon>Dikarya</taxon>
        <taxon>Ascomycota</taxon>
        <taxon>Pezizomycotina</taxon>
        <taxon>Eurotiomycetes</taxon>
        <taxon>Eurotiomycetidae</taxon>
        <taxon>Eurotiales</taxon>
        <taxon>Aspergillaceae</taxon>
        <taxon>Aspergillus</taxon>
        <taxon>Aspergillus subgen. Fumigati</taxon>
    </lineage>
</organism>
<protein>
    <submittedName>
        <fullName evidence="3">Uncharacterized protein</fullName>
    </submittedName>
</protein>